<feature type="domain" description="Ribosomal RNA-processing protein 14/surfeit locus protein 6 C-terminal" evidence="5">
    <location>
        <begin position="105"/>
        <end position="316"/>
    </location>
</feature>
<organism evidence="6 7">
    <name type="scientific">Drosophila guanche</name>
    <name type="common">Fruit fly</name>
    <dbReference type="NCBI Taxonomy" id="7266"/>
    <lineage>
        <taxon>Eukaryota</taxon>
        <taxon>Metazoa</taxon>
        <taxon>Ecdysozoa</taxon>
        <taxon>Arthropoda</taxon>
        <taxon>Hexapoda</taxon>
        <taxon>Insecta</taxon>
        <taxon>Pterygota</taxon>
        <taxon>Neoptera</taxon>
        <taxon>Endopterygota</taxon>
        <taxon>Diptera</taxon>
        <taxon>Brachycera</taxon>
        <taxon>Muscomorpha</taxon>
        <taxon>Ephydroidea</taxon>
        <taxon>Drosophilidae</taxon>
        <taxon>Drosophila</taxon>
        <taxon>Sophophora</taxon>
    </lineage>
</organism>
<feature type="compositionally biased region" description="Basic residues" evidence="4">
    <location>
        <begin position="309"/>
        <end position="329"/>
    </location>
</feature>
<dbReference type="OMA" id="NDIAWKK"/>
<feature type="region of interest" description="Disordered" evidence="4">
    <location>
        <begin position="49"/>
        <end position="169"/>
    </location>
</feature>
<dbReference type="PANTHER" id="PTHR14369">
    <property type="entry name" value="SURFEIT LOCUS PROTEIN 6"/>
    <property type="match status" value="1"/>
</dbReference>
<feature type="compositionally biased region" description="Basic and acidic residues" evidence="4">
    <location>
        <begin position="281"/>
        <end position="308"/>
    </location>
</feature>
<dbReference type="Pfam" id="PF04935">
    <property type="entry name" value="SURF6"/>
    <property type="match status" value="1"/>
</dbReference>
<feature type="compositionally biased region" description="Basic and acidic residues" evidence="4">
    <location>
        <begin position="253"/>
        <end position="263"/>
    </location>
</feature>
<evidence type="ECO:0000256" key="3">
    <source>
        <dbReference type="ARBA" id="ARBA00023242"/>
    </source>
</evidence>
<feature type="compositionally biased region" description="Basic residues" evidence="4">
    <location>
        <begin position="267"/>
        <end position="280"/>
    </location>
</feature>
<evidence type="ECO:0000256" key="1">
    <source>
        <dbReference type="ARBA" id="ARBA00004123"/>
    </source>
</evidence>
<dbReference type="EMBL" id="OUUW01000008">
    <property type="protein sequence ID" value="SPP83692.1"/>
    <property type="molecule type" value="Genomic_DNA"/>
</dbReference>
<evidence type="ECO:0000313" key="6">
    <source>
        <dbReference type="EMBL" id="SPP83692.1"/>
    </source>
</evidence>
<dbReference type="GO" id="GO:0005730">
    <property type="term" value="C:nucleolus"/>
    <property type="evidence" value="ECO:0007669"/>
    <property type="project" value="TreeGrafter"/>
</dbReference>
<accession>A0A3B0JTF9</accession>
<dbReference type="GO" id="GO:0042274">
    <property type="term" value="P:ribosomal small subunit biogenesis"/>
    <property type="evidence" value="ECO:0007669"/>
    <property type="project" value="TreeGrafter"/>
</dbReference>
<dbReference type="InterPro" id="IPR007019">
    <property type="entry name" value="SURF6"/>
</dbReference>
<proteinExistence type="inferred from homology"/>
<reference evidence="7" key="1">
    <citation type="submission" date="2018-01" db="EMBL/GenBank/DDBJ databases">
        <authorList>
            <person name="Alioto T."/>
            <person name="Alioto T."/>
        </authorList>
    </citation>
    <scope>NUCLEOTIDE SEQUENCE [LARGE SCALE GENOMIC DNA]</scope>
</reference>
<comment type="subcellular location">
    <subcellularLocation>
        <location evidence="1">Nucleus</location>
    </subcellularLocation>
</comment>
<feature type="region of interest" description="Disordered" evidence="4">
    <location>
        <begin position="253"/>
        <end position="329"/>
    </location>
</feature>
<dbReference type="GO" id="GO:0042273">
    <property type="term" value="P:ribosomal large subunit biogenesis"/>
    <property type="evidence" value="ECO:0007669"/>
    <property type="project" value="TreeGrafter"/>
</dbReference>
<dbReference type="Proteomes" id="UP000268350">
    <property type="component" value="Unassembled WGS sequence"/>
</dbReference>
<dbReference type="AlphaFoldDB" id="A0A3B0JTF9"/>
<evidence type="ECO:0000259" key="5">
    <source>
        <dbReference type="Pfam" id="PF04935"/>
    </source>
</evidence>
<protein>
    <submittedName>
        <fullName evidence="6">Blast:Surfeit locus protein 6 homolog</fullName>
    </submittedName>
</protein>
<dbReference type="STRING" id="7266.A0A3B0JTF9"/>
<feature type="compositionally biased region" description="Basic residues" evidence="4">
    <location>
        <begin position="117"/>
        <end position="130"/>
    </location>
</feature>
<evidence type="ECO:0000256" key="4">
    <source>
        <dbReference type="SAM" id="MobiDB-lite"/>
    </source>
</evidence>
<dbReference type="OrthoDB" id="444809at2759"/>
<dbReference type="PANTHER" id="PTHR14369:SF0">
    <property type="entry name" value="SURFEIT LOCUS PROTEIN 6"/>
    <property type="match status" value="1"/>
</dbReference>
<gene>
    <name evidence="6" type="ORF">DGUA_6G016153</name>
</gene>
<dbReference type="GO" id="GO:0003723">
    <property type="term" value="F:RNA binding"/>
    <property type="evidence" value="ECO:0007669"/>
    <property type="project" value="TreeGrafter"/>
</dbReference>
<evidence type="ECO:0000313" key="7">
    <source>
        <dbReference type="Proteomes" id="UP000268350"/>
    </source>
</evidence>
<evidence type="ECO:0000256" key="2">
    <source>
        <dbReference type="ARBA" id="ARBA00005904"/>
    </source>
</evidence>
<keyword evidence="7" id="KW-1185">Reference proteome</keyword>
<name>A0A3B0JTF9_DROGU</name>
<dbReference type="InterPro" id="IPR029190">
    <property type="entry name" value="Rrp14/SURF6_C"/>
</dbReference>
<feature type="compositionally biased region" description="Basic and acidic residues" evidence="4">
    <location>
        <begin position="157"/>
        <end position="169"/>
    </location>
</feature>
<comment type="similarity">
    <text evidence="2">Belongs to the SURF6 family.</text>
</comment>
<sequence length="329" mass="38137">MRSTTEILQEMRKKYFPESVKPSSTTKKKETLLTEYTDYRDRLLDLLTTAGVPYSKEEDDDTYEDYLLSDTEEAPKKKSKKQKANGEAGADEDLEERLASMKNKLRQKKGPTTERQQKRREAKKMKRSKGVQKLMLSSAKNLKNENVKQKKLTNGALKHEEEDGDSKDSKALIKAVKQQPVYNQEGKIVYSKVDFAATPGGKQKKSHQNPKEILKKLKDTKKQINELKEQGETEKAAEMQTDIAWKKAFDKVAGKKVKDDPKLLLKSIKKRKVEKKKAKTKWSERKQKVDYDKEKRQKKRQDNLEKRSKDKKKTKLKKASKKGRIIPGY</sequence>
<dbReference type="GO" id="GO:0003677">
    <property type="term" value="F:DNA binding"/>
    <property type="evidence" value="ECO:0007669"/>
    <property type="project" value="TreeGrafter"/>
</dbReference>
<keyword evidence="3" id="KW-0539">Nucleus</keyword>